<dbReference type="EMBL" id="JALLAZ020000241">
    <property type="protein sequence ID" value="KAL3799658.1"/>
    <property type="molecule type" value="Genomic_DNA"/>
</dbReference>
<dbReference type="Gene3D" id="2.60.120.620">
    <property type="entry name" value="q2cbj1_9rhob like domain"/>
    <property type="match status" value="1"/>
</dbReference>
<reference evidence="2 3" key="1">
    <citation type="submission" date="2024-10" db="EMBL/GenBank/DDBJ databases">
        <title>Updated reference genomes for cyclostephanoid diatoms.</title>
        <authorList>
            <person name="Roberts W.R."/>
            <person name="Alverson A.J."/>
        </authorList>
    </citation>
    <scope>NUCLEOTIDE SEQUENCE [LARGE SCALE GENOMIC DNA]</scope>
    <source>
        <strain evidence="2 3">AJA276-08</strain>
    </source>
</reference>
<dbReference type="Proteomes" id="UP001530315">
    <property type="component" value="Unassembled WGS sequence"/>
</dbReference>
<dbReference type="SUPFAM" id="SSF51197">
    <property type="entry name" value="Clavaminate synthase-like"/>
    <property type="match status" value="1"/>
</dbReference>
<keyword evidence="3" id="KW-1185">Reference proteome</keyword>
<dbReference type="InterPro" id="IPR008775">
    <property type="entry name" value="Phytyl_CoA_dOase-like"/>
</dbReference>
<evidence type="ECO:0000256" key="1">
    <source>
        <dbReference type="ARBA" id="ARBA00001962"/>
    </source>
</evidence>
<name>A0ABD3QGT5_9STRA</name>
<dbReference type="PANTHER" id="PTHR20883">
    <property type="entry name" value="PHYTANOYL-COA DIOXYGENASE DOMAIN CONTAINING 1"/>
    <property type="match status" value="1"/>
</dbReference>
<evidence type="ECO:0000313" key="3">
    <source>
        <dbReference type="Proteomes" id="UP001530315"/>
    </source>
</evidence>
<proteinExistence type="predicted"/>
<evidence type="ECO:0000313" key="2">
    <source>
        <dbReference type="EMBL" id="KAL3799658.1"/>
    </source>
</evidence>
<evidence type="ECO:0008006" key="4">
    <source>
        <dbReference type="Google" id="ProtNLM"/>
    </source>
</evidence>
<protein>
    <recommendedName>
        <fullName evidence="4">Phytanoyl-CoA dioxygenase</fullName>
    </recommendedName>
</protein>
<comment type="caution">
    <text evidence="2">The sequence shown here is derived from an EMBL/GenBank/DDBJ whole genome shotgun (WGS) entry which is preliminary data.</text>
</comment>
<dbReference type="AlphaFoldDB" id="A0ABD3QGT5"/>
<dbReference type="PANTHER" id="PTHR20883:SF49">
    <property type="entry name" value="PHYTANOYL-COA DIOXYGENASE"/>
    <property type="match status" value="1"/>
</dbReference>
<organism evidence="2 3">
    <name type="scientific">Stephanodiscus triporus</name>
    <dbReference type="NCBI Taxonomy" id="2934178"/>
    <lineage>
        <taxon>Eukaryota</taxon>
        <taxon>Sar</taxon>
        <taxon>Stramenopiles</taxon>
        <taxon>Ochrophyta</taxon>
        <taxon>Bacillariophyta</taxon>
        <taxon>Coscinodiscophyceae</taxon>
        <taxon>Thalassiosirophycidae</taxon>
        <taxon>Stephanodiscales</taxon>
        <taxon>Stephanodiscaceae</taxon>
        <taxon>Stephanodiscus</taxon>
    </lineage>
</organism>
<comment type="cofactor">
    <cofactor evidence="1">
        <name>Fe cation</name>
        <dbReference type="ChEBI" id="CHEBI:24875"/>
    </cofactor>
</comment>
<dbReference type="Pfam" id="PF05721">
    <property type="entry name" value="PhyH"/>
    <property type="match status" value="1"/>
</dbReference>
<sequence length="339" mass="37785">MEGQPEISLQAQLDYSRRGHAVLRSFLPETLVRRLRSELVPYAASHALSGWRQKVEVQLADGPDERRRKNAPSIADGLGSVEECEAFLEGLGIYPSSGDLPFLQHFNAWRAPDAANVVPTVRGLCLSPYLARSASIFLDAPTVRLYQDSLFHKRAGVDGWTPWHSDARMAPFDTSRMISFWIPLQRIPSPEDGGTGLHFVDGSHSDVALPYWNGADGEEHGRLEDRYGGDDGVGHHMPLELGSVTVHNGWTLHCADAAPEDDGDCEDRYALSITYVDGRAELREGVLSSPPRAGDATTAKDDKEDVWSFRSWVIEVEPRKQFRHPMVPIVWPPNERDVR</sequence>
<accession>A0ABD3QGT5</accession>
<gene>
    <name evidence="2" type="ORF">ACHAW5_004307</name>
</gene>